<feature type="compositionally biased region" description="Basic residues" evidence="1">
    <location>
        <begin position="819"/>
        <end position="829"/>
    </location>
</feature>
<feature type="compositionally biased region" description="Polar residues" evidence="1">
    <location>
        <begin position="965"/>
        <end position="1000"/>
    </location>
</feature>
<feature type="compositionally biased region" description="Low complexity" evidence="1">
    <location>
        <begin position="922"/>
        <end position="937"/>
    </location>
</feature>
<feature type="compositionally biased region" description="Low complexity" evidence="1">
    <location>
        <begin position="1101"/>
        <end position="1117"/>
    </location>
</feature>
<dbReference type="OrthoDB" id="4928226at2759"/>
<dbReference type="Proteomes" id="UP000562929">
    <property type="component" value="Unassembled WGS sequence"/>
</dbReference>
<comment type="caution">
    <text evidence="3">The sequence shown here is derived from an EMBL/GenBank/DDBJ whole genome shotgun (WGS) entry which is preliminary data.</text>
</comment>
<dbReference type="EMBL" id="JAACLJ010000008">
    <property type="protein sequence ID" value="KAF4581973.1"/>
    <property type="molecule type" value="Genomic_DNA"/>
</dbReference>
<feature type="compositionally biased region" description="Basic and acidic residues" evidence="1">
    <location>
        <begin position="452"/>
        <end position="465"/>
    </location>
</feature>
<feature type="compositionally biased region" description="Low complexity" evidence="1">
    <location>
        <begin position="584"/>
        <end position="627"/>
    </location>
</feature>
<feature type="compositionally biased region" description="Low complexity" evidence="1">
    <location>
        <begin position="1071"/>
        <end position="1084"/>
    </location>
</feature>
<feature type="compositionally biased region" description="Polar residues" evidence="1">
    <location>
        <begin position="1091"/>
        <end position="1100"/>
    </location>
</feature>
<feature type="compositionally biased region" description="Low complexity" evidence="1">
    <location>
        <begin position="947"/>
        <end position="963"/>
    </location>
</feature>
<name>A0A8H4Q1J9_9HYPO</name>
<evidence type="ECO:0000313" key="4">
    <source>
        <dbReference type="Proteomes" id="UP000562929"/>
    </source>
</evidence>
<accession>A0A8H4Q1J9</accession>
<feature type="compositionally biased region" description="Low complexity" evidence="1">
    <location>
        <begin position="720"/>
        <end position="738"/>
    </location>
</feature>
<feature type="region of interest" description="Disordered" evidence="1">
    <location>
        <begin position="699"/>
        <end position="748"/>
    </location>
</feature>
<feature type="chain" id="PRO_5034653550" evidence="2">
    <location>
        <begin position="16"/>
        <end position="1166"/>
    </location>
</feature>
<reference evidence="3 4" key="1">
    <citation type="journal article" date="2020" name="G3 (Bethesda)">
        <title>Genetic Underpinnings of Host Manipulation by Ophiocordyceps as Revealed by Comparative Transcriptomics.</title>
        <authorList>
            <person name="Will I."/>
            <person name="Das B."/>
            <person name="Trinh T."/>
            <person name="Brachmann A."/>
            <person name="Ohm R.A."/>
            <person name="de Bekker C."/>
        </authorList>
    </citation>
    <scope>NUCLEOTIDE SEQUENCE [LARGE SCALE GENOMIC DNA]</scope>
    <source>
        <strain evidence="3 4">EC05</strain>
    </source>
</reference>
<dbReference type="AlphaFoldDB" id="A0A8H4Q1J9"/>
<feature type="compositionally biased region" description="Polar residues" evidence="1">
    <location>
        <begin position="301"/>
        <end position="312"/>
    </location>
</feature>
<evidence type="ECO:0000313" key="3">
    <source>
        <dbReference type="EMBL" id="KAF4581973.1"/>
    </source>
</evidence>
<feature type="compositionally biased region" description="Polar residues" evidence="1">
    <location>
        <begin position="1118"/>
        <end position="1134"/>
    </location>
</feature>
<feature type="compositionally biased region" description="Low complexity" evidence="1">
    <location>
        <begin position="1003"/>
        <end position="1016"/>
    </location>
</feature>
<keyword evidence="4" id="KW-1185">Reference proteome</keyword>
<feature type="region of interest" description="Disordered" evidence="1">
    <location>
        <begin position="180"/>
        <end position="416"/>
    </location>
</feature>
<evidence type="ECO:0000256" key="2">
    <source>
        <dbReference type="SAM" id="SignalP"/>
    </source>
</evidence>
<proteinExistence type="predicted"/>
<gene>
    <name evidence="3" type="ORF">GQ602_006597</name>
</gene>
<feature type="compositionally biased region" description="Low complexity" evidence="1">
    <location>
        <begin position="183"/>
        <end position="234"/>
    </location>
</feature>
<feature type="signal peptide" evidence="2">
    <location>
        <begin position="1"/>
        <end position="15"/>
    </location>
</feature>
<feature type="compositionally biased region" description="Polar residues" evidence="1">
    <location>
        <begin position="1057"/>
        <end position="1068"/>
    </location>
</feature>
<keyword evidence="2" id="KW-0732">Signal</keyword>
<feature type="compositionally biased region" description="Polar residues" evidence="1">
    <location>
        <begin position="345"/>
        <end position="368"/>
    </location>
</feature>
<evidence type="ECO:0000256" key="1">
    <source>
        <dbReference type="SAM" id="MobiDB-lite"/>
    </source>
</evidence>
<feature type="region of interest" description="Disordered" evidence="1">
    <location>
        <begin position="451"/>
        <end position="489"/>
    </location>
</feature>
<feature type="region of interest" description="Disordered" evidence="1">
    <location>
        <begin position="584"/>
        <end position="628"/>
    </location>
</feature>
<feature type="compositionally biased region" description="Polar residues" evidence="1">
    <location>
        <begin position="378"/>
        <end position="405"/>
    </location>
</feature>
<protein>
    <submittedName>
        <fullName evidence="3">Uncharacterized protein</fullName>
    </submittedName>
</protein>
<organism evidence="3 4">
    <name type="scientific">Ophiocordyceps camponoti-floridani</name>
    <dbReference type="NCBI Taxonomy" id="2030778"/>
    <lineage>
        <taxon>Eukaryota</taxon>
        <taxon>Fungi</taxon>
        <taxon>Dikarya</taxon>
        <taxon>Ascomycota</taxon>
        <taxon>Pezizomycotina</taxon>
        <taxon>Sordariomycetes</taxon>
        <taxon>Hypocreomycetidae</taxon>
        <taxon>Hypocreales</taxon>
        <taxon>Ophiocordycipitaceae</taxon>
        <taxon>Ophiocordyceps</taxon>
    </lineage>
</organism>
<feature type="compositionally biased region" description="Low complexity" evidence="1">
    <location>
        <begin position="860"/>
        <end position="873"/>
    </location>
</feature>
<feature type="compositionally biased region" description="Polar residues" evidence="1">
    <location>
        <begin position="837"/>
        <end position="853"/>
    </location>
</feature>
<feature type="compositionally biased region" description="Polar residues" evidence="1">
    <location>
        <begin position="235"/>
        <end position="287"/>
    </location>
</feature>
<feature type="compositionally biased region" description="Low complexity" evidence="1">
    <location>
        <begin position="893"/>
        <end position="910"/>
    </location>
</feature>
<sequence length="1166" mass="119988">MKGTLVLGLVALSKAATIRRQVNKDSTDLKDKTIFPFPAPEHDQACLDEVKKQVDGDKLPLLCRTLLEGNGVETEWLKDYDSVKSKCPGSDDFEKSCRRWQWEAEGPTAECYPTMCTFFMENLDITPEQRFGFCKDYLVYGPDIEFSDKYIDIPTPFKAHGCRDNSDEIAAACRCVPPPPSSSPSASAPSSSSSSSPTSSSLATTAATETTSSSFIRQETSSSFIPEETSSSFIRQETTSSFIPEEITSSFIRQETTSSFIPEDTTSSFIPEETTSSFIPEETTSSFIPEETTAKEIEAPQETTSAVSSTADETPIPTEAIQTSSLSDETTRPADYEASEASAPAVTTNANQSTTEGAPETSATSQPASVLDIETPEETTTILSESTAPAETFSASTDEMSSYSQPKEDSPTAVPTSMLKKPTALYPNATTTPVQAATSVEALTSPLFAASAEDKTSSAPAEDKTSSPTAAASKRPLSSRPGPSVPGEETEQLLEALKECQVEVRFGFFVVVIESVPAKYRDLAASVSVRMVQDISASVEKPDVYFEPCAPEDQGRVVTRFEDQYFYGSSVDCSASSAVASSRGSSSVDASASSPAGASSSSPAVPDSGSDSDSAASSDVSAGASSGTKAVMCTSGSTNVLIVMENKAIVETKPAPEELVKEKGGVISRCAGVSQCQQAPCQGDECNCNLVIKTEAEADAKTEAGSEAGANAETGSNPVPNNGEAGSNAGSSAEAGSNPGPGPGSAPVAKTHPVFEPCSSPEECHTIRVCTESCTAREAVQGEAPAPIPVSKVQMTTMVTLTRVNKAPVSKTGGEGKKIKGKGRGRGKCVPKGGKASNKSQPGSEAGSSTTEAGSVPEAGSPVSQPGSSGSSPETTYSEASEPVSAGSAPEVGGSDAEYGSSEAGSSEPAPTSGSEPEYDSAESAPVSAPSSGSGPEYDTTRSESTPENGSSESAPSSDSGPGYDTTSSESTPEYGSPESVPSSDSGPGYDTTSSESTPEYGSPESAPSSDSQSTPEYGSPETAPSSDSQSTPEYGSPESPPSPDSQSTPEYGSPESVPTSDTQSTPEYGSPESAPSSDSQSTPEYGSPESVPTSDTQSTPEYGSPESDPSSGSSPECDTTSSDSTPDNITLKKTASRPEAVSAASGPVTVASGILVGVVGLALLL</sequence>
<feature type="region of interest" description="Disordered" evidence="1">
    <location>
        <begin position="804"/>
        <end position="1147"/>
    </location>
</feature>